<sequence>MSTASPSAAPLAPPAGRADETPRRIMVLGAGDLGRRAFHELAHSHRPRDLQLVGRDEDTVVRATNLTRFCAAQRGYTPTVGHALTDLTDVARTAERIAAFRPDILFLAASYQSWWVISTLEQAAFRRLYAANYGPWLPMHLVPVMKAMEAVRFSGVEPLVVNAAYPDAVHPVLHTVGLSPHLGIGNVANNVPGITAAVADELRRPTREVEVRLVAHHYVSHRLSRHGDSGPAEMGLGVRVDGRDVTDELDLPALLARLPERYRRTGGLPGQAMTAASALSVLEPLADGRDALVHAPGTLGATGGHPVALRSGEPRIDLPDGMTAEQAHAINLSGQVQDGITEIRPDGTVVFEPASMAVMTAELGYECAEMKLSDAEDRAREISDRFAAHRTRTTPTP</sequence>
<feature type="region of interest" description="Disordered" evidence="1">
    <location>
        <begin position="1"/>
        <end position="20"/>
    </location>
</feature>
<evidence type="ECO:0000313" key="3">
    <source>
        <dbReference type="Proteomes" id="UP000517765"/>
    </source>
</evidence>
<proteinExistence type="predicted"/>
<evidence type="ECO:0000313" key="2">
    <source>
        <dbReference type="EMBL" id="MBB1257777.1"/>
    </source>
</evidence>
<evidence type="ECO:0000256" key="1">
    <source>
        <dbReference type="SAM" id="MobiDB-lite"/>
    </source>
</evidence>
<accession>A0A7W3WSM8</accession>
<dbReference type="Gene3D" id="3.40.50.720">
    <property type="entry name" value="NAD(P)-binding Rossmann-like Domain"/>
    <property type="match status" value="1"/>
</dbReference>
<dbReference type="InterPro" id="IPR036291">
    <property type="entry name" value="NAD(P)-bd_dom_sf"/>
</dbReference>
<name>A0A7W3WSM8_9ACTN</name>
<dbReference type="EMBL" id="JABJXA010000009">
    <property type="protein sequence ID" value="MBB1257777.1"/>
    <property type="molecule type" value="Genomic_DNA"/>
</dbReference>
<protein>
    <recommendedName>
        <fullName evidence="4">Saccharopine dehydrogenase NADP binding domain-containing protein</fullName>
    </recommendedName>
</protein>
<organism evidence="2 3">
    <name type="scientific">Streptomyces alkaliterrae</name>
    <dbReference type="NCBI Taxonomy" id="2213162"/>
    <lineage>
        <taxon>Bacteria</taxon>
        <taxon>Bacillati</taxon>
        <taxon>Actinomycetota</taxon>
        <taxon>Actinomycetes</taxon>
        <taxon>Kitasatosporales</taxon>
        <taxon>Streptomycetaceae</taxon>
        <taxon>Streptomyces</taxon>
    </lineage>
</organism>
<gene>
    <name evidence="2" type="ORF">H3147_02885</name>
</gene>
<comment type="caution">
    <text evidence="2">The sequence shown here is derived from an EMBL/GenBank/DDBJ whole genome shotgun (WGS) entry which is preliminary data.</text>
</comment>
<dbReference type="Proteomes" id="UP000517765">
    <property type="component" value="Unassembled WGS sequence"/>
</dbReference>
<feature type="non-terminal residue" evidence="2">
    <location>
        <position position="397"/>
    </location>
</feature>
<reference evidence="3" key="1">
    <citation type="submission" date="2020-05" db="EMBL/GenBank/DDBJ databases">
        <title>Classification of alakaliphilic streptomycetes isolated from an alkaline soil next to Lonar Crater, India and a proposal for the recognition of Streptomyces alkaliterrae sp. nov.</title>
        <authorList>
            <person name="Golinska P."/>
        </authorList>
    </citation>
    <scope>NUCLEOTIDE SEQUENCE [LARGE SCALE GENOMIC DNA]</scope>
    <source>
        <strain evidence="3">OF8</strain>
    </source>
</reference>
<evidence type="ECO:0008006" key="4">
    <source>
        <dbReference type="Google" id="ProtNLM"/>
    </source>
</evidence>
<feature type="compositionally biased region" description="Low complexity" evidence="1">
    <location>
        <begin position="1"/>
        <end position="10"/>
    </location>
</feature>
<dbReference type="SUPFAM" id="SSF51735">
    <property type="entry name" value="NAD(P)-binding Rossmann-fold domains"/>
    <property type="match status" value="1"/>
</dbReference>
<dbReference type="AlphaFoldDB" id="A0A7W3WSM8"/>
<dbReference type="RefSeq" id="WP_181356185.1">
    <property type="nucleotide sequence ID" value="NZ_JABJXA010000009.1"/>
</dbReference>